<proteinExistence type="predicted"/>
<evidence type="ECO:0000313" key="2">
    <source>
        <dbReference type="EMBL" id="PAD85165.1"/>
    </source>
</evidence>
<comment type="caution">
    <text evidence="1">The sequence shown here is derived from an EMBL/GenBank/DDBJ whole genome shotgun (WGS) entry which is preliminary data.</text>
</comment>
<dbReference type="Proteomes" id="UP000216961">
    <property type="component" value="Unassembled WGS sequence"/>
</dbReference>
<sequence>MSYLQFSEVFIKNIREQLNADFFVSKDFVIETNYFSPKAKHLYIIYKYQKNYEFTLRYFLGNDSFSITMQPGDIILKAY</sequence>
<organism evidence="1 3">
    <name type="scientific">Niallia circulans</name>
    <name type="common">Bacillus circulans</name>
    <dbReference type="NCBI Taxonomy" id="1397"/>
    <lineage>
        <taxon>Bacteria</taxon>
        <taxon>Bacillati</taxon>
        <taxon>Bacillota</taxon>
        <taxon>Bacilli</taxon>
        <taxon>Bacillales</taxon>
        <taxon>Bacillaceae</taxon>
        <taxon>Niallia</taxon>
    </lineage>
</organism>
<reference evidence="1 3" key="1">
    <citation type="submission" date="2015-05" db="EMBL/GenBank/DDBJ databases">
        <title>Whole genome sequence and identification of bacterial endophytes from Costus igneus.</title>
        <authorList>
            <person name="Lee Y.P."/>
            <person name="Gan H.M."/>
            <person name="Eng W."/>
            <person name="Wheatley M.S."/>
            <person name="Caraballo A."/>
            <person name="Polter S."/>
            <person name="Savka M.A."/>
            <person name="Hudson A.O."/>
        </authorList>
    </citation>
    <scope>NUCLEOTIDE SEQUENCE [LARGE SCALE GENOMIC DNA]</scope>
    <source>
        <strain evidence="1 3">RIT379</strain>
    </source>
</reference>
<gene>
    <name evidence="1" type="ORF">ABW02_24425</name>
    <name evidence="2" type="ORF">CHH57_01035</name>
</gene>
<evidence type="ECO:0000313" key="3">
    <source>
        <dbReference type="Proteomes" id="UP000036045"/>
    </source>
</evidence>
<reference evidence="2 4" key="2">
    <citation type="submission" date="2017-07" db="EMBL/GenBank/DDBJ databases">
        <title>Isolation and whole genome analysis of endospore-forming bacteria from heroin.</title>
        <authorList>
            <person name="Kalinowski J."/>
            <person name="Ahrens B."/>
            <person name="Al-Dilaimi A."/>
            <person name="Winkler A."/>
            <person name="Wibberg D."/>
            <person name="Schleenbecker U."/>
            <person name="Ruckert C."/>
            <person name="Wolfel R."/>
            <person name="Grass G."/>
        </authorList>
    </citation>
    <scope>NUCLEOTIDE SEQUENCE [LARGE SCALE GENOMIC DNA]</scope>
    <source>
        <strain evidence="2 4">7521-2</strain>
    </source>
</reference>
<protein>
    <submittedName>
        <fullName evidence="1">Uncharacterized protein</fullName>
    </submittedName>
</protein>
<dbReference type="PATRIC" id="fig|1397.4.peg.4402"/>
<dbReference type="EMBL" id="LDPH01000045">
    <property type="protein sequence ID" value="KLV18134.1"/>
    <property type="molecule type" value="Genomic_DNA"/>
</dbReference>
<dbReference type="EMBL" id="NPBQ01000005">
    <property type="protein sequence ID" value="PAD85165.1"/>
    <property type="molecule type" value="Genomic_DNA"/>
</dbReference>
<evidence type="ECO:0000313" key="4">
    <source>
        <dbReference type="Proteomes" id="UP000216961"/>
    </source>
</evidence>
<name>A0A0J1HWR8_NIACI</name>
<dbReference type="AlphaFoldDB" id="A0A0J1HWR8"/>
<evidence type="ECO:0000313" key="1">
    <source>
        <dbReference type="EMBL" id="KLV18134.1"/>
    </source>
</evidence>
<accession>A0A0J1HWR8</accession>
<dbReference type="Proteomes" id="UP000036045">
    <property type="component" value="Unassembled WGS sequence"/>
</dbReference>
<keyword evidence="3" id="KW-1185">Reference proteome</keyword>